<name>A0A1I3LBA3_9SPIR</name>
<dbReference type="InterPro" id="IPR019734">
    <property type="entry name" value="TPR_rpt"/>
</dbReference>
<evidence type="ECO:0000256" key="1">
    <source>
        <dbReference type="ARBA" id="ARBA00022737"/>
    </source>
</evidence>
<dbReference type="InterPro" id="IPR051685">
    <property type="entry name" value="Ycf3/AcsC/BcsC/TPR_MFPF"/>
</dbReference>
<dbReference type="Pfam" id="PF14559">
    <property type="entry name" value="TPR_19"/>
    <property type="match status" value="1"/>
</dbReference>
<dbReference type="RefSeq" id="WP_083425745.1">
    <property type="nucleotide sequence ID" value="NZ_FORI01000006.1"/>
</dbReference>
<dbReference type="InterPro" id="IPR011990">
    <property type="entry name" value="TPR-like_helical_dom_sf"/>
</dbReference>
<dbReference type="GO" id="GO:0009307">
    <property type="term" value="P:DNA restriction-modification system"/>
    <property type="evidence" value="ECO:0007669"/>
    <property type="project" value="InterPro"/>
</dbReference>
<dbReference type="Pfam" id="PF13174">
    <property type="entry name" value="TPR_6"/>
    <property type="match status" value="1"/>
</dbReference>
<keyword evidence="1" id="KW-0677">Repeat</keyword>
<dbReference type="Pfam" id="PF04471">
    <property type="entry name" value="Mrr_cat"/>
    <property type="match status" value="1"/>
</dbReference>
<keyword evidence="2 3" id="KW-0802">TPR repeat</keyword>
<accession>A0A1I3LBA3</accession>
<feature type="repeat" description="TPR" evidence="3">
    <location>
        <begin position="134"/>
        <end position="167"/>
    </location>
</feature>
<evidence type="ECO:0000259" key="4">
    <source>
        <dbReference type="Pfam" id="PF04471"/>
    </source>
</evidence>
<dbReference type="PANTHER" id="PTHR44943:SF4">
    <property type="entry name" value="TPR REPEAT-CONTAINING PROTEIN MJ0798"/>
    <property type="match status" value="1"/>
</dbReference>
<dbReference type="PANTHER" id="PTHR44943">
    <property type="entry name" value="CELLULOSE SYNTHASE OPERON PROTEIN C"/>
    <property type="match status" value="1"/>
</dbReference>
<dbReference type="Gene3D" id="1.25.40.10">
    <property type="entry name" value="Tetratricopeptide repeat domain"/>
    <property type="match status" value="1"/>
</dbReference>
<dbReference type="PROSITE" id="PS50005">
    <property type="entry name" value="TPR"/>
    <property type="match status" value="1"/>
</dbReference>
<dbReference type="OrthoDB" id="350064at2"/>
<keyword evidence="6" id="KW-1185">Reference proteome</keyword>
<dbReference type="AlphaFoldDB" id="A0A1I3LBA3"/>
<evidence type="ECO:0000313" key="6">
    <source>
        <dbReference type="Proteomes" id="UP000182737"/>
    </source>
</evidence>
<dbReference type="SUPFAM" id="SSF48452">
    <property type="entry name" value="TPR-like"/>
    <property type="match status" value="1"/>
</dbReference>
<protein>
    <submittedName>
        <fullName evidence="5">Tetratricopeptide repeat-containing protein</fullName>
    </submittedName>
</protein>
<dbReference type="SUPFAM" id="SSF52980">
    <property type="entry name" value="Restriction endonuclease-like"/>
    <property type="match status" value="1"/>
</dbReference>
<evidence type="ECO:0000313" key="5">
    <source>
        <dbReference type="EMBL" id="SFI81695.1"/>
    </source>
</evidence>
<dbReference type="Gene3D" id="3.40.1350.10">
    <property type="match status" value="1"/>
</dbReference>
<proteinExistence type="predicted"/>
<dbReference type="EMBL" id="FORI01000006">
    <property type="protein sequence ID" value="SFI81695.1"/>
    <property type="molecule type" value="Genomic_DNA"/>
</dbReference>
<evidence type="ECO:0000256" key="2">
    <source>
        <dbReference type="ARBA" id="ARBA00022803"/>
    </source>
</evidence>
<dbReference type="SMART" id="SM00028">
    <property type="entry name" value="TPR"/>
    <property type="match status" value="5"/>
</dbReference>
<dbReference type="InterPro" id="IPR007560">
    <property type="entry name" value="Restrct_endonuc_IV_Mrr"/>
</dbReference>
<dbReference type="InterPro" id="IPR011856">
    <property type="entry name" value="tRNA_endonuc-like_dom_sf"/>
</dbReference>
<reference evidence="6" key="1">
    <citation type="submission" date="2016-10" db="EMBL/GenBank/DDBJ databases">
        <authorList>
            <person name="Varghese N."/>
            <person name="Submissions S."/>
        </authorList>
    </citation>
    <scope>NUCLEOTIDE SEQUENCE [LARGE SCALE GENOMIC DNA]</scope>
    <source>
        <strain evidence="6">XBD1002</strain>
    </source>
</reference>
<dbReference type="Proteomes" id="UP000182737">
    <property type="component" value="Unassembled WGS sequence"/>
</dbReference>
<dbReference type="InterPro" id="IPR011335">
    <property type="entry name" value="Restrct_endonuc-II-like"/>
</dbReference>
<gene>
    <name evidence="5" type="ORF">SAMN04487775_106151</name>
</gene>
<feature type="domain" description="Restriction endonuclease type IV Mrr" evidence="4">
    <location>
        <begin position="355"/>
        <end position="444"/>
    </location>
</feature>
<organism evidence="5 6">
    <name type="scientific">Treponema bryantii</name>
    <dbReference type="NCBI Taxonomy" id="163"/>
    <lineage>
        <taxon>Bacteria</taxon>
        <taxon>Pseudomonadati</taxon>
        <taxon>Spirochaetota</taxon>
        <taxon>Spirochaetia</taxon>
        <taxon>Spirochaetales</taxon>
        <taxon>Treponemataceae</taxon>
        <taxon>Treponema</taxon>
    </lineage>
</organism>
<dbReference type="GO" id="GO:0003677">
    <property type="term" value="F:DNA binding"/>
    <property type="evidence" value="ECO:0007669"/>
    <property type="project" value="InterPro"/>
</dbReference>
<evidence type="ECO:0000256" key="3">
    <source>
        <dbReference type="PROSITE-ProRule" id="PRU00339"/>
    </source>
</evidence>
<sequence>MIISILIAVIVALLLVSIIVGIKSIKRKEEKKDVSQKIQKKGKSAILKEAEKKLAHDPHNVPSLETIGDIYFSEKNWERVWSVYKTLYDISTAHPEIDIVKCALRMGMAAFSLDKNDDAVSALMLCIKKDPNNFDCNLFLGKALMKANTFDKAVYCFKKAKVLQPENNEVNMLLGTALFKSQKYRDCLPFLKRVLDENPGNKEVLFDMAVAMTECGMGDKALKVFMHLRPDPEFGPQACLEAGKMHERVKDYAAAIKDYEISMRLPSVPDQIMLQIKYRLANTCIAMNDISKALTYLRQIQAAKQGYKDVDALVARYSELNQNKNLQTYLMSGTSDFVALCRKFISTYYKDSFVKVEDVQVASESVEIICEIETSKWEAKQMFRFYRTQNVIGDINVRDFHSKLRDTKCDNGVCVSIGGFSDSAHKYIDGRPVDLIEKDELVKILKRINMFS</sequence>
<dbReference type="GO" id="GO:0004519">
    <property type="term" value="F:endonuclease activity"/>
    <property type="evidence" value="ECO:0007669"/>
    <property type="project" value="InterPro"/>
</dbReference>